<evidence type="ECO:0000256" key="1">
    <source>
        <dbReference type="ARBA" id="ARBA00004442"/>
    </source>
</evidence>
<dbReference type="EMBL" id="CP068570">
    <property type="protein sequence ID" value="QQZ51212.1"/>
    <property type="molecule type" value="Genomic_DNA"/>
</dbReference>
<name>A0A974SAZ7_9CAUL</name>
<feature type="domain" description="TonB-dependent receptor-like beta-barrel" evidence="5">
    <location>
        <begin position="35"/>
        <end position="150"/>
    </location>
</feature>
<feature type="region of interest" description="Disordered" evidence="4">
    <location>
        <begin position="1"/>
        <end position="21"/>
    </location>
</feature>
<dbReference type="InterPro" id="IPR036942">
    <property type="entry name" value="Beta-barrel_TonB_sf"/>
</dbReference>
<sequence length="176" mass="19438">MPRLSRSPIKKSSRPWWRPTSPPTCSNCRPALGFAMGGEYRKEESRFVQDALGASGALFINPIGTRAGEYDTREGYAELRVPILKDVFLAKELTVEVAGRVADYSTIGKTDQYRVAAEWAPIQDIRFRASQGTAVRAPNIVELFSPQSRNFTSTAIDPATRTPTPSPRPPRSRPGT</sequence>
<gene>
    <name evidence="6" type="ORF">JKL49_08920</name>
</gene>
<dbReference type="Pfam" id="PF00593">
    <property type="entry name" value="TonB_dep_Rec_b-barrel"/>
    <property type="match status" value="1"/>
</dbReference>
<proteinExistence type="predicted"/>
<dbReference type="PANTHER" id="PTHR47234">
    <property type="match status" value="1"/>
</dbReference>
<comment type="subcellular location">
    <subcellularLocation>
        <location evidence="1">Cell outer membrane</location>
    </subcellularLocation>
</comment>
<keyword evidence="3" id="KW-0998">Cell outer membrane</keyword>
<keyword evidence="2" id="KW-0472">Membrane</keyword>
<protein>
    <submittedName>
        <fullName evidence="6">TonB-dependent receptor</fullName>
    </submittedName>
</protein>
<accession>A0A974SAZ7</accession>
<dbReference type="PANTHER" id="PTHR47234:SF2">
    <property type="entry name" value="TONB-DEPENDENT RECEPTOR"/>
    <property type="match status" value="1"/>
</dbReference>
<dbReference type="GO" id="GO:0009279">
    <property type="term" value="C:cell outer membrane"/>
    <property type="evidence" value="ECO:0007669"/>
    <property type="project" value="UniProtKB-SubCell"/>
</dbReference>
<organism evidence="6">
    <name type="scientific">Phenylobacterium glaciei</name>
    <dbReference type="NCBI Taxonomy" id="2803784"/>
    <lineage>
        <taxon>Bacteria</taxon>
        <taxon>Pseudomonadati</taxon>
        <taxon>Pseudomonadota</taxon>
        <taxon>Alphaproteobacteria</taxon>
        <taxon>Caulobacterales</taxon>
        <taxon>Caulobacteraceae</taxon>
        <taxon>Phenylobacterium</taxon>
    </lineage>
</organism>
<evidence type="ECO:0000256" key="2">
    <source>
        <dbReference type="ARBA" id="ARBA00023136"/>
    </source>
</evidence>
<evidence type="ECO:0000256" key="4">
    <source>
        <dbReference type="SAM" id="MobiDB-lite"/>
    </source>
</evidence>
<dbReference type="Gene3D" id="2.40.170.20">
    <property type="entry name" value="TonB-dependent receptor, beta-barrel domain"/>
    <property type="match status" value="1"/>
</dbReference>
<evidence type="ECO:0000313" key="6">
    <source>
        <dbReference type="EMBL" id="QQZ51212.1"/>
    </source>
</evidence>
<reference evidence="6" key="1">
    <citation type="submission" date="2021-01" db="EMBL/GenBank/DDBJ databases">
        <title>Genome sequence of Phenylobacterium sp. 20VBR1 isolated from a valley glaceir, Ny-Alesund, Svalbard.</title>
        <authorList>
            <person name="Thomas F.A."/>
            <person name="Krishnan K.P."/>
            <person name="Sinha R.K."/>
        </authorList>
    </citation>
    <scope>NUCLEOTIDE SEQUENCE</scope>
    <source>
        <strain evidence="6">20VBR1</strain>
    </source>
</reference>
<dbReference type="InterPro" id="IPR000531">
    <property type="entry name" value="Beta-barrel_TonB"/>
</dbReference>
<keyword evidence="6" id="KW-0675">Receptor</keyword>
<dbReference type="SUPFAM" id="SSF56935">
    <property type="entry name" value="Porins"/>
    <property type="match status" value="1"/>
</dbReference>
<evidence type="ECO:0000259" key="5">
    <source>
        <dbReference type="Pfam" id="PF00593"/>
    </source>
</evidence>
<dbReference type="AlphaFoldDB" id="A0A974SAZ7"/>
<feature type="region of interest" description="Disordered" evidence="4">
    <location>
        <begin position="148"/>
        <end position="176"/>
    </location>
</feature>
<evidence type="ECO:0000256" key="3">
    <source>
        <dbReference type="ARBA" id="ARBA00023237"/>
    </source>
</evidence>